<dbReference type="Pfam" id="PF13302">
    <property type="entry name" value="Acetyltransf_3"/>
    <property type="match status" value="1"/>
</dbReference>
<dbReference type="SUPFAM" id="SSF52540">
    <property type="entry name" value="P-loop containing nucleoside triphosphate hydrolases"/>
    <property type="match status" value="1"/>
</dbReference>
<name>A0A542E3K0_9MICO</name>
<sequence>MTPPAARPALERRGARVRVAPVQPGDEAPYRHAVELSRARMQEWNPVDPEGAAAALAHPGRDRHAFLVHALHPDPDAGHDLVGSVNVNSVVLGRLRGATLGYNAFDPYAGHGLFAEGLRLVVDLAFAPTTQGGLGLHRLEANVQPRNVRSAAVLRRLGFTREGFSPGYLWIAGPTGHESWRDHDRYAVLASEWPAAAYLQRRRRPVVALVNGLPGSGKTTLGRALADELGVPFLGKDLLKEGMADGLGEHGTAAGSARLGATASELLWSLLAASPGGGVVESVHLPGRDEAYVAAGLRRAGHDPADVPEVWCDLPPEVARERFEARARRGRRHPVHGPQQGLDAQWERWSTAAPLGLGPVLPVATGERLTPADLARLALAVRAVRA</sequence>
<feature type="domain" description="N-acetyltransferase" evidence="1">
    <location>
        <begin position="16"/>
        <end position="160"/>
    </location>
</feature>
<comment type="caution">
    <text evidence="2">The sequence shown here is derived from an EMBL/GenBank/DDBJ whole genome shotgun (WGS) entry which is preliminary data.</text>
</comment>
<reference evidence="2 3" key="1">
    <citation type="submission" date="2019-06" db="EMBL/GenBank/DDBJ databases">
        <title>Sequencing the genomes of 1000 actinobacteria strains.</title>
        <authorList>
            <person name="Klenk H.-P."/>
        </authorList>
    </citation>
    <scope>NUCLEOTIDE SEQUENCE [LARGE SCALE GENOMIC DNA]</scope>
    <source>
        <strain evidence="2 3">DSM 18607</strain>
    </source>
</reference>
<keyword evidence="3" id="KW-1185">Reference proteome</keyword>
<dbReference type="Proteomes" id="UP000317893">
    <property type="component" value="Unassembled WGS sequence"/>
</dbReference>
<dbReference type="GO" id="GO:0005737">
    <property type="term" value="C:cytoplasm"/>
    <property type="evidence" value="ECO:0007669"/>
    <property type="project" value="TreeGrafter"/>
</dbReference>
<dbReference type="AlphaFoldDB" id="A0A542E3K0"/>
<dbReference type="SUPFAM" id="SSF55729">
    <property type="entry name" value="Acyl-CoA N-acyltransferases (Nat)"/>
    <property type="match status" value="1"/>
</dbReference>
<accession>A0A542E3K0</accession>
<gene>
    <name evidence="2" type="ORF">FB458_2940</name>
</gene>
<dbReference type="EMBL" id="VFMN01000001">
    <property type="protein sequence ID" value="TQJ09824.1"/>
    <property type="molecule type" value="Genomic_DNA"/>
</dbReference>
<dbReference type="GO" id="GO:1990189">
    <property type="term" value="F:protein N-terminal-serine acetyltransferase activity"/>
    <property type="evidence" value="ECO:0007669"/>
    <property type="project" value="TreeGrafter"/>
</dbReference>
<evidence type="ECO:0000259" key="1">
    <source>
        <dbReference type="Pfam" id="PF13302"/>
    </source>
</evidence>
<evidence type="ECO:0000313" key="3">
    <source>
        <dbReference type="Proteomes" id="UP000317893"/>
    </source>
</evidence>
<dbReference type="PANTHER" id="PTHR43441">
    <property type="entry name" value="RIBOSOMAL-PROTEIN-SERINE ACETYLTRANSFERASE"/>
    <property type="match status" value="1"/>
</dbReference>
<dbReference type="PANTHER" id="PTHR43441:SF3">
    <property type="entry name" value="ACETYLTRANSFERASE"/>
    <property type="match status" value="1"/>
</dbReference>
<dbReference type="InterPro" id="IPR000182">
    <property type="entry name" value="GNAT_dom"/>
</dbReference>
<evidence type="ECO:0000313" key="2">
    <source>
        <dbReference type="EMBL" id="TQJ09824.1"/>
    </source>
</evidence>
<dbReference type="RefSeq" id="WP_170185692.1">
    <property type="nucleotide sequence ID" value="NZ_BAAAPR010000007.1"/>
</dbReference>
<dbReference type="GO" id="GO:0008999">
    <property type="term" value="F:protein-N-terminal-alanine acetyltransferase activity"/>
    <property type="evidence" value="ECO:0007669"/>
    <property type="project" value="TreeGrafter"/>
</dbReference>
<keyword evidence="2" id="KW-0808">Transferase</keyword>
<dbReference type="InterPro" id="IPR016181">
    <property type="entry name" value="Acyl_CoA_acyltransferase"/>
</dbReference>
<protein>
    <submittedName>
        <fullName evidence="2">Ribosomal-protein-alanine N-acetyltransferase</fullName>
    </submittedName>
</protein>
<dbReference type="InterPro" id="IPR051908">
    <property type="entry name" value="Ribosomal_N-acetyltransferase"/>
</dbReference>
<dbReference type="Pfam" id="PF13671">
    <property type="entry name" value="AAA_33"/>
    <property type="match status" value="1"/>
</dbReference>
<dbReference type="Gene3D" id="3.40.50.300">
    <property type="entry name" value="P-loop containing nucleotide triphosphate hydrolases"/>
    <property type="match status" value="1"/>
</dbReference>
<dbReference type="InterPro" id="IPR027417">
    <property type="entry name" value="P-loop_NTPase"/>
</dbReference>
<organism evidence="2 3">
    <name type="scientific">Lapillicoccus jejuensis</name>
    <dbReference type="NCBI Taxonomy" id="402171"/>
    <lineage>
        <taxon>Bacteria</taxon>
        <taxon>Bacillati</taxon>
        <taxon>Actinomycetota</taxon>
        <taxon>Actinomycetes</taxon>
        <taxon>Micrococcales</taxon>
        <taxon>Intrasporangiaceae</taxon>
        <taxon>Lapillicoccus</taxon>
    </lineage>
</organism>
<dbReference type="Gene3D" id="3.40.630.30">
    <property type="match status" value="1"/>
</dbReference>
<proteinExistence type="predicted"/>